<protein>
    <submittedName>
        <fullName evidence="4">Uncharacterized protein</fullName>
    </submittedName>
</protein>
<organism evidence="4 5">
    <name type="scientific">Vitis vinifera</name>
    <name type="common">Grape</name>
    <dbReference type="NCBI Taxonomy" id="29760"/>
    <lineage>
        <taxon>Eukaryota</taxon>
        <taxon>Viridiplantae</taxon>
        <taxon>Streptophyta</taxon>
        <taxon>Embryophyta</taxon>
        <taxon>Tracheophyta</taxon>
        <taxon>Spermatophyta</taxon>
        <taxon>Magnoliopsida</taxon>
        <taxon>eudicotyledons</taxon>
        <taxon>Gunneridae</taxon>
        <taxon>Pentapetalae</taxon>
        <taxon>rosids</taxon>
        <taxon>Vitales</taxon>
        <taxon>Vitaceae</taxon>
        <taxon>Viteae</taxon>
        <taxon>Vitis</taxon>
    </lineage>
</organism>
<evidence type="ECO:0000313" key="3">
    <source>
        <dbReference type="EMBL" id="RVW57387.1"/>
    </source>
</evidence>
<dbReference type="PANTHER" id="PTHR30602">
    <property type="entry name" value="AMINO-ACID ACETYLTRANSFERASE"/>
    <property type="match status" value="1"/>
</dbReference>
<dbReference type="Proteomes" id="UP000288805">
    <property type="component" value="Unassembled WGS sequence"/>
</dbReference>
<sequence length="117" mass="13248">MASSTSRLWTYLQNHGETTSETWLPCTRRVRSQSKTGTTKRKYLVVRGCNWESEARNGGYRGCKISKQNEEYVTWVRGAHPYLHAHRGSTFVVVISGEVIQSPGFHSILKVSFSPTV</sequence>
<dbReference type="AlphaFoldDB" id="A0A438KRN0"/>
<keyword evidence="1" id="KW-0808">Transferase</keyword>
<evidence type="ECO:0000313" key="4">
    <source>
        <dbReference type="EMBL" id="RVX23863.1"/>
    </source>
</evidence>
<evidence type="ECO:0000313" key="5">
    <source>
        <dbReference type="Proteomes" id="UP000288805"/>
    </source>
</evidence>
<dbReference type="GO" id="GO:0005737">
    <property type="term" value="C:cytoplasm"/>
    <property type="evidence" value="ECO:0007669"/>
    <property type="project" value="InterPro"/>
</dbReference>
<dbReference type="InterPro" id="IPR036393">
    <property type="entry name" value="AceGlu_kinase-like_sf"/>
</dbReference>
<evidence type="ECO:0000256" key="1">
    <source>
        <dbReference type="ARBA" id="ARBA00022679"/>
    </source>
</evidence>
<dbReference type="GO" id="GO:0006526">
    <property type="term" value="P:L-arginine biosynthetic process"/>
    <property type="evidence" value="ECO:0007669"/>
    <property type="project" value="InterPro"/>
</dbReference>
<accession>A0A438KRN0</accession>
<dbReference type="InterPro" id="IPR010167">
    <property type="entry name" value="NH2A_AcTrfase"/>
</dbReference>
<dbReference type="EMBL" id="QGNW01000001">
    <property type="protein sequence ID" value="RVX23863.1"/>
    <property type="molecule type" value="Genomic_DNA"/>
</dbReference>
<reference evidence="4 5" key="1">
    <citation type="journal article" date="2018" name="PLoS Genet.">
        <title>Population sequencing reveals clonal diversity and ancestral inbreeding in the grapevine cultivar Chardonnay.</title>
        <authorList>
            <person name="Roach M.J."/>
            <person name="Johnson D.L."/>
            <person name="Bohlmann J."/>
            <person name="van Vuuren H.J."/>
            <person name="Jones S.J."/>
            <person name="Pretorius I.S."/>
            <person name="Schmidt S.A."/>
            <person name="Borneman A.R."/>
        </authorList>
    </citation>
    <scope>NUCLEOTIDE SEQUENCE [LARGE SCALE GENOMIC DNA]</scope>
    <source>
        <strain evidence="5">cv. Chardonnay</strain>
        <strain evidence="4">I10V1</strain>
        <tissue evidence="4">Leaf</tissue>
    </source>
</reference>
<gene>
    <name evidence="4" type="ORF">CK203_000762</name>
    <name evidence="3" type="ORF">CK203_089569</name>
</gene>
<dbReference type="EMBL" id="QGNW01001056">
    <property type="protein sequence ID" value="RVW57387.1"/>
    <property type="molecule type" value="Genomic_DNA"/>
</dbReference>
<dbReference type="PANTHER" id="PTHR30602:SF12">
    <property type="entry name" value="AMINO-ACID ACETYLTRANSFERASE NAGS1, CHLOROPLASTIC-RELATED"/>
    <property type="match status" value="1"/>
</dbReference>
<comment type="caution">
    <text evidence="4">The sequence shown here is derived from an EMBL/GenBank/DDBJ whole genome shotgun (WGS) entry which is preliminary data.</text>
</comment>
<name>A0A438KRN0_VITVI</name>
<evidence type="ECO:0000256" key="2">
    <source>
        <dbReference type="ARBA" id="ARBA00023315"/>
    </source>
</evidence>
<proteinExistence type="predicted"/>
<keyword evidence="2" id="KW-0012">Acyltransferase</keyword>
<dbReference type="GO" id="GO:0004042">
    <property type="term" value="F:L-glutamate N-acetyltransferase activity"/>
    <property type="evidence" value="ECO:0007669"/>
    <property type="project" value="InterPro"/>
</dbReference>
<dbReference type="Gene3D" id="3.40.1160.10">
    <property type="entry name" value="Acetylglutamate kinase-like"/>
    <property type="match status" value="1"/>
</dbReference>